<accession>X1ASC9</accession>
<name>X1ASC9_9ZZZZ</name>
<proteinExistence type="predicted"/>
<feature type="non-terminal residue" evidence="1">
    <location>
        <position position="1"/>
    </location>
</feature>
<dbReference type="EMBL" id="BART01018455">
    <property type="protein sequence ID" value="GAG75193.1"/>
    <property type="molecule type" value="Genomic_DNA"/>
</dbReference>
<reference evidence="1" key="1">
    <citation type="journal article" date="2014" name="Front. Microbiol.">
        <title>High frequency of phylogenetically diverse reductive dehalogenase-homologous genes in deep subseafloor sedimentary metagenomes.</title>
        <authorList>
            <person name="Kawai M."/>
            <person name="Futagami T."/>
            <person name="Toyoda A."/>
            <person name="Takaki Y."/>
            <person name="Nishi S."/>
            <person name="Hori S."/>
            <person name="Arai W."/>
            <person name="Tsubouchi T."/>
            <person name="Morono Y."/>
            <person name="Uchiyama I."/>
            <person name="Ito T."/>
            <person name="Fujiyama A."/>
            <person name="Inagaki F."/>
            <person name="Takami H."/>
        </authorList>
    </citation>
    <scope>NUCLEOTIDE SEQUENCE</scope>
    <source>
        <strain evidence="1">Expedition CK06-06</strain>
    </source>
</reference>
<gene>
    <name evidence="1" type="ORF">S01H4_34835</name>
</gene>
<organism evidence="1">
    <name type="scientific">marine sediment metagenome</name>
    <dbReference type="NCBI Taxonomy" id="412755"/>
    <lineage>
        <taxon>unclassified sequences</taxon>
        <taxon>metagenomes</taxon>
        <taxon>ecological metagenomes</taxon>
    </lineage>
</organism>
<comment type="caution">
    <text evidence="1">The sequence shown here is derived from an EMBL/GenBank/DDBJ whole genome shotgun (WGS) entry which is preliminary data.</text>
</comment>
<evidence type="ECO:0000313" key="1">
    <source>
        <dbReference type="EMBL" id="GAG75193.1"/>
    </source>
</evidence>
<sequence length="49" mass="5704">SNRELLAQKIVVELVKAEQKSVANFVSTPFLNWSESVAKYLNVFPWYKM</sequence>
<protein>
    <submittedName>
        <fullName evidence="1">Uncharacterized protein</fullName>
    </submittedName>
</protein>
<dbReference type="AlphaFoldDB" id="X1ASC9"/>